<keyword evidence="6" id="KW-1003">Cell membrane</keyword>
<dbReference type="EC" id="3.2.1.39" evidence="5"/>
<evidence type="ECO:0000256" key="5">
    <source>
        <dbReference type="ARBA" id="ARBA00012780"/>
    </source>
</evidence>
<evidence type="ECO:0000313" key="23">
    <source>
        <dbReference type="Proteomes" id="UP000815677"/>
    </source>
</evidence>
<evidence type="ECO:0000256" key="3">
    <source>
        <dbReference type="ARBA" id="ARBA00004401"/>
    </source>
</evidence>
<comment type="subcellular location">
    <subcellularLocation>
        <location evidence="3">Cell membrane</location>
        <topology evidence="3">Single-pass type II membrane protein</topology>
    </subcellularLocation>
    <subcellularLocation>
        <location evidence="2">Secreted</location>
        <location evidence="2">Cell wall</location>
    </subcellularLocation>
</comment>
<keyword evidence="14" id="KW-0961">Cell wall biogenesis/degradation</keyword>
<dbReference type="SUPFAM" id="SSF51445">
    <property type="entry name" value="(Trans)glycosidases"/>
    <property type="match status" value="1"/>
</dbReference>
<evidence type="ECO:0000256" key="19">
    <source>
        <dbReference type="RuleBase" id="RU004335"/>
    </source>
</evidence>
<dbReference type="PANTHER" id="PTHR16631">
    <property type="entry name" value="GLUCAN 1,3-BETA-GLUCOSIDASE"/>
    <property type="match status" value="1"/>
</dbReference>
<dbReference type="InterPro" id="IPR000490">
    <property type="entry name" value="Glyco_hydro_17"/>
</dbReference>
<keyword evidence="21" id="KW-1133">Transmembrane helix</keyword>
<feature type="region of interest" description="Disordered" evidence="20">
    <location>
        <begin position="82"/>
        <end position="104"/>
    </location>
</feature>
<comment type="function">
    <text evidence="16">Glucanases play a role in cell expansion during growth, in cell-cell fusion during mating, and in spore release during sporulation. This enzyme may be involved in beta-glucan degradation. Active on laminarin and lichenan.</text>
</comment>
<evidence type="ECO:0000256" key="4">
    <source>
        <dbReference type="ARBA" id="ARBA00008773"/>
    </source>
</evidence>
<evidence type="ECO:0000256" key="13">
    <source>
        <dbReference type="ARBA" id="ARBA00023277"/>
    </source>
</evidence>
<comment type="catalytic activity">
    <reaction evidence="1">
        <text>Hydrolysis of (1-&gt;3)-beta-D-glucosidic linkages in (1-&gt;3)-beta-D-glucans.</text>
        <dbReference type="EC" id="3.2.1.39"/>
    </reaction>
</comment>
<dbReference type="Proteomes" id="UP000815677">
    <property type="component" value="Unassembled WGS sequence"/>
</dbReference>
<protein>
    <recommendedName>
        <fullName evidence="5">glucan endo-1,3-beta-D-glucosidase</fullName>
        <ecNumber evidence="5">3.2.1.39</ecNumber>
    </recommendedName>
    <alternativeName>
        <fullName evidence="18">Endo-1,3-beta-glucanase btgC</fullName>
    </alternativeName>
    <alternativeName>
        <fullName evidence="17">Laminarinase btgC</fullName>
    </alternativeName>
</protein>
<evidence type="ECO:0000313" key="22">
    <source>
        <dbReference type="EMBL" id="GAT53614.1"/>
    </source>
</evidence>
<keyword evidence="21" id="KW-0812">Transmembrane</keyword>
<dbReference type="GO" id="GO:0016787">
    <property type="term" value="F:hydrolase activity"/>
    <property type="evidence" value="ECO:0007669"/>
    <property type="project" value="UniProtKB-KW"/>
</dbReference>
<evidence type="ECO:0000256" key="14">
    <source>
        <dbReference type="ARBA" id="ARBA00023316"/>
    </source>
</evidence>
<feature type="compositionally biased region" description="Low complexity" evidence="20">
    <location>
        <begin position="82"/>
        <end position="96"/>
    </location>
</feature>
<accession>A0ABQ0LRD3</accession>
<evidence type="ECO:0000256" key="1">
    <source>
        <dbReference type="ARBA" id="ARBA00000382"/>
    </source>
</evidence>
<evidence type="ECO:0000256" key="2">
    <source>
        <dbReference type="ARBA" id="ARBA00004191"/>
    </source>
</evidence>
<evidence type="ECO:0000256" key="15">
    <source>
        <dbReference type="ARBA" id="ARBA00023326"/>
    </source>
</evidence>
<gene>
    <name evidence="22" type="ORF">MCHLO_10553</name>
</gene>
<reference evidence="22" key="1">
    <citation type="submission" date="2014-09" db="EMBL/GenBank/DDBJ databases">
        <title>Genome sequence of the luminous mushroom Mycena chlorophos for searching fungal bioluminescence genes.</title>
        <authorList>
            <person name="Tanaka Y."/>
            <person name="Kasuga D."/>
            <person name="Oba Y."/>
            <person name="Hase S."/>
            <person name="Sato K."/>
            <person name="Oba Y."/>
            <person name="Sakakibara Y."/>
        </authorList>
    </citation>
    <scope>NUCLEOTIDE SEQUENCE</scope>
</reference>
<keyword evidence="10 22" id="KW-0378">Hydrolase</keyword>
<evidence type="ECO:0000256" key="11">
    <source>
        <dbReference type="ARBA" id="ARBA00023136"/>
    </source>
</evidence>
<comment type="similarity">
    <text evidence="4 19">Belongs to the glycosyl hydrolase 17 family.</text>
</comment>
<dbReference type="PANTHER" id="PTHR16631:SF17">
    <property type="entry name" value="GLUCAN ENDO-1,3-BETA-GLUCOSIDASE BTGC"/>
    <property type="match status" value="1"/>
</dbReference>
<dbReference type="Pfam" id="PF00332">
    <property type="entry name" value="Glyco_hydro_17"/>
    <property type="match status" value="1"/>
</dbReference>
<keyword evidence="12" id="KW-0325">Glycoprotein</keyword>
<keyword evidence="23" id="KW-1185">Reference proteome</keyword>
<keyword evidence="8" id="KW-0964">Secreted</keyword>
<evidence type="ECO:0000256" key="12">
    <source>
        <dbReference type="ARBA" id="ARBA00023180"/>
    </source>
</evidence>
<keyword evidence="11 21" id="KW-0472">Membrane</keyword>
<evidence type="ECO:0000256" key="16">
    <source>
        <dbReference type="ARBA" id="ARBA00037649"/>
    </source>
</evidence>
<sequence length="419" mass="44803">MSDYRYHSVEPASYGGNGGDYASYGYGNNTNGGFNGYFEAQQKKNNRSKRVVIACIVAMIVLVAVGVGIGVGVSKNSHHASAKSAESSSGNSSVVSQTDPNDPSTFIKNPALKQSFYGIAYTPYGSQLPNCNNTLEEVITDIQLLSQLTTRIRLYGADCNQSALVLEAIMQTKVDMSVHLAVYPIATDAGTAYVRQRDLVESALQTYGTDHVLGLTVGNEFILDYLSDNGGASQDPNGDVGNAGADLLLMNITDARSMLQGIGAKIPVGTSDAGSYFNTKVLEAVDFGLSNVHPYFAAQAIDAAASWTLDFFNTTNVQVADALSNKPTMYIAETGWPTKSSSAAAASDGPSIASVDNLQIFLNTFVCTANQQSVGYFFFEYFDEGWKDVQFGGVEGWWGLFNADRTLKNITIPDCSKSS</sequence>
<evidence type="ECO:0000256" key="18">
    <source>
        <dbReference type="ARBA" id="ARBA00043078"/>
    </source>
</evidence>
<evidence type="ECO:0000256" key="7">
    <source>
        <dbReference type="ARBA" id="ARBA00022512"/>
    </source>
</evidence>
<evidence type="ECO:0000256" key="17">
    <source>
        <dbReference type="ARBA" id="ARBA00042373"/>
    </source>
</evidence>
<evidence type="ECO:0000256" key="20">
    <source>
        <dbReference type="SAM" id="MobiDB-lite"/>
    </source>
</evidence>
<keyword evidence="7" id="KW-0134">Cell wall</keyword>
<evidence type="ECO:0000256" key="8">
    <source>
        <dbReference type="ARBA" id="ARBA00022525"/>
    </source>
</evidence>
<keyword evidence="13" id="KW-0119">Carbohydrate metabolism</keyword>
<dbReference type="InterPro" id="IPR050732">
    <property type="entry name" value="Beta-glucan_modifiers"/>
</dbReference>
<proteinExistence type="inferred from homology"/>
<organism evidence="22 23">
    <name type="scientific">Mycena chlorophos</name>
    <name type="common">Agaric fungus</name>
    <name type="synonym">Agaricus chlorophos</name>
    <dbReference type="NCBI Taxonomy" id="658473"/>
    <lineage>
        <taxon>Eukaryota</taxon>
        <taxon>Fungi</taxon>
        <taxon>Dikarya</taxon>
        <taxon>Basidiomycota</taxon>
        <taxon>Agaricomycotina</taxon>
        <taxon>Agaricomycetes</taxon>
        <taxon>Agaricomycetidae</taxon>
        <taxon>Agaricales</taxon>
        <taxon>Marasmiineae</taxon>
        <taxon>Mycenaceae</taxon>
        <taxon>Mycena</taxon>
    </lineage>
</organism>
<evidence type="ECO:0000256" key="6">
    <source>
        <dbReference type="ARBA" id="ARBA00022475"/>
    </source>
</evidence>
<evidence type="ECO:0000256" key="9">
    <source>
        <dbReference type="ARBA" id="ARBA00022729"/>
    </source>
</evidence>
<evidence type="ECO:0000256" key="21">
    <source>
        <dbReference type="SAM" id="Phobius"/>
    </source>
</evidence>
<evidence type="ECO:0000256" key="10">
    <source>
        <dbReference type="ARBA" id="ARBA00022801"/>
    </source>
</evidence>
<dbReference type="InterPro" id="IPR017853">
    <property type="entry name" value="GH"/>
</dbReference>
<name>A0ABQ0LRD3_MYCCL</name>
<feature type="transmembrane region" description="Helical" evidence="21">
    <location>
        <begin position="51"/>
        <end position="73"/>
    </location>
</feature>
<keyword evidence="15" id="KW-0624">Polysaccharide degradation</keyword>
<dbReference type="Gene3D" id="3.20.20.80">
    <property type="entry name" value="Glycosidases"/>
    <property type="match status" value="2"/>
</dbReference>
<keyword evidence="9" id="KW-0732">Signal</keyword>
<dbReference type="EMBL" id="DF848429">
    <property type="protein sequence ID" value="GAT53614.1"/>
    <property type="molecule type" value="Genomic_DNA"/>
</dbReference>